<feature type="compositionally biased region" description="Basic and acidic residues" evidence="2">
    <location>
        <begin position="707"/>
        <end position="720"/>
    </location>
</feature>
<feature type="compositionally biased region" description="Low complexity" evidence="2">
    <location>
        <begin position="771"/>
        <end position="788"/>
    </location>
</feature>
<dbReference type="EMBL" id="DSUJ01000002">
    <property type="protein sequence ID" value="HFI90129.1"/>
    <property type="molecule type" value="Genomic_DNA"/>
</dbReference>
<sequence length="1129" mass="131187">MSRSQSKYYEEIINKLEKLVKKNYTLVCLKGILISLSLTAISFFIFILLETIFRFSPDVRTILFISWITIAAISSAYFVIIPLLRLFNIIPSRDYFATARIAGFHFPFIKDELLNSLQLVNGSSVINLYSSELIDAAFYNVYSKVKDIDFSEIISFNSLKKYSTNFVLILIVTLVSIFFISPFSSAAERFFNYTKEFIPPAEFYFEVSPGNARITKGENVEVNIKVTGKDPGEIYLAEKDVTETGFTNHKLEKDSAGLYLFRFQNIRNTTDYYAFAKDVSSDVFRIDVTDHPVIKLLDVKIIPPAYSKLPVSEQKDNGNITALKGSRVEYKLIASKEIKSSKIIFSDSLEIKLNVNSNQATGLIKVSGDKNYQILITDLNNDDNLQPVTYSIKTIEDSYPSIELNFPRTDINIPEDNRVPINLKISDDFGFTKLILNYRLSSSQYEKPQENFSQIEIQFDRNNKEQFVDYIWNLTKLSPAVNDVFTFYIEVFDNDNVSGPKSARTQTINLRVPSLDEILAQVDKSQDDALKELQQTIKEAQELKKDIEQINRDLKQDKKELTWEEKQKIEKALDKFESLQEKMQSISEKLKDVQNELQQNKLLSKETLEKYMQLQELMEEMTSDELKKALEQMRQTLEQLNRNMTQDQMKNMQLDEEKFRKSIERTMNLLKRIQIEQKIDEMLKRTERMNQKQEELTKQTEKSNPNDQKENENLSKQQDEISKELQNIEKTMDELKDKMQDMSDVPKEQLDKMMEEFDKQQNEQLSKQASQNIKQGQKQNAQKNQKQLSNNMQQMMQMMQQMKDEMMQQNQMQTFTDMMRIIDNLLSLSKKQEELKNQSQKLDPNSSQYQTLAQQQNDIKNNLNKLLEQLAQLSQKTFAVTPEMGKALGLANKNMEQSLSNLQNRNPKNSAMFQQEAMGNMNQAVMMMKSQLESMMQGGSGQGGMMSLLQQLQQLSGQQMTLNNMTQMLQQMQQGNLNQEQQAQLQRLAQQQQLIQKSLEQLNKEAKESGESKKIPANLENIAKQMQEVITDMQTEKLTDDLIQKQERILSKLLDAQRSINERDFEQERKSETGENIVRQSPSDINLIKQKKDSLKEEIDKAEREGYSKDYEELIRKYFELLQQEVKPN</sequence>
<dbReference type="AlphaFoldDB" id="A0A7V2ZHJ6"/>
<evidence type="ECO:0000256" key="3">
    <source>
        <dbReference type="SAM" id="Phobius"/>
    </source>
</evidence>
<feature type="transmembrane region" description="Helical" evidence="3">
    <location>
        <begin position="61"/>
        <end position="84"/>
    </location>
</feature>
<evidence type="ECO:0000313" key="4">
    <source>
        <dbReference type="EMBL" id="HFI90129.1"/>
    </source>
</evidence>
<keyword evidence="1" id="KW-0175">Coiled coil</keyword>
<feature type="coiled-coil region" evidence="1">
    <location>
        <begin position="962"/>
        <end position="1008"/>
    </location>
</feature>
<feature type="region of interest" description="Disordered" evidence="2">
    <location>
        <begin position="689"/>
        <end position="720"/>
    </location>
</feature>
<proteinExistence type="predicted"/>
<keyword evidence="3" id="KW-0812">Transmembrane</keyword>
<comment type="caution">
    <text evidence="4">The sequence shown here is derived from an EMBL/GenBank/DDBJ whole genome shotgun (WGS) entry which is preliminary data.</text>
</comment>
<keyword evidence="3" id="KW-0472">Membrane</keyword>
<gene>
    <name evidence="4" type="ORF">ENS31_01210</name>
</gene>
<accession>A0A7V2ZHJ6</accession>
<evidence type="ECO:0000256" key="2">
    <source>
        <dbReference type="SAM" id="MobiDB-lite"/>
    </source>
</evidence>
<keyword evidence="3" id="KW-1133">Transmembrane helix</keyword>
<feature type="region of interest" description="Disordered" evidence="2">
    <location>
        <begin position="758"/>
        <end position="788"/>
    </location>
</feature>
<protein>
    <recommendedName>
        <fullName evidence="5">Chromosome segregation ATPase-like protein</fullName>
    </recommendedName>
</protein>
<name>A0A7V2ZHJ6_9BACT</name>
<evidence type="ECO:0000256" key="1">
    <source>
        <dbReference type="SAM" id="Coils"/>
    </source>
</evidence>
<reference evidence="4" key="1">
    <citation type="journal article" date="2020" name="mSystems">
        <title>Genome- and Community-Level Interaction Insights into Carbon Utilization and Element Cycling Functions of Hydrothermarchaeota in Hydrothermal Sediment.</title>
        <authorList>
            <person name="Zhou Z."/>
            <person name="Liu Y."/>
            <person name="Xu W."/>
            <person name="Pan J."/>
            <person name="Luo Z.H."/>
            <person name="Li M."/>
        </authorList>
    </citation>
    <scope>NUCLEOTIDE SEQUENCE [LARGE SCALE GENOMIC DNA]</scope>
    <source>
        <strain evidence="4">SpSt-479</strain>
    </source>
</reference>
<feature type="compositionally biased region" description="Basic and acidic residues" evidence="2">
    <location>
        <begin position="689"/>
        <end position="701"/>
    </location>
</feature>
<evidence type="ECO:0008006" key="5">
    <source>
        <dbReference type="Google" id="ProtNLM"/>
    </source>
</evidence>
<feature type="transmembrane region" description="Helical" evidence="3">
    <location>
        <begin position="166"/>
        <end position="184"/>
    </location>
</feature>
<organism evidence="4">
    <name type="scientific">Ignavibacterium album</name>
    <dbReference type="NCBI Taxonomy" id="591197"/>
    <lineage>
        <taxon>Bacteria</taxon>
        <taxon>Pseudomonadati</taxon>
        <taxon>Ignavibacteriota</taxon>
        <taxon>Ignavibacteria</taxon>
        <taxon>Ignavibacteriales</taxon>
        <taxon>Ignavibacteriaceae</taxon>
        <taxon>Ignavibacterium</taxon>
    </lineage>
</organism>
<feature type="transmembrane region" description="Helical" evidence="3">
    <location>
        <begin position="24"/>
        <end position="49"/>
    </location>
</feature>